<dbReference type="RefSeq" id="XP_040715734.1">
    <property type="nucleotide sequence ID" value="XM_040854164.1"/>
</dbReference>
<proteinExistence type="predicted"/>
<dbReference type="GeneID" id="63770376"/>
<evidence type="ECO:0000313" key="3">
    <source>
        <dbReference type="Proteomes" id="UP000193689"/>
    </source>
</evidence>
<gene>
    <name evidence="2" type="ORF">BCR38DRAFT_212026</name>
</gene>
<reference evidence="2 3" key="1">
    <citation type="submission" date="2016-07" db="EMBL/GenBank/DDBJ databases">
        <title>Pervasive Adenine N6-methylation of Active Genes in Fungi.</title>
        <authorList>
            <consortium name="DOE Joint Genome Institute"/>
            <person name="Mondo S.J."/>
            <person name="Dannebaum R.O."/>
            <person name="Kuo R.C."/>
            <person name="Labutti K."/>
            <person name="Haridas S."/>
            <person name="Kuo A."/>
            <person name="Salamov A."/>
            <person name="Ahrendt S.R."/>
            <person name="Lipzen A."/>
            <person name="Sullivan W."/>
            <person name="Andreopoulos W.B."/>
            <person name="Clum A."/>
            <person name="Lindquist E."/>
            <person name="Daum C."/>
            <person name="Ramamoorthy G.K."/>
            <person name="Gryganskyi A."/>
            <person name="Culley D."/>
            <person name="Magnuson J.K."/>
            <person name="James T.Y."/>
            <person name="O'Malley M.A."/>
            <person name="Stajich J.E."/>
            <person name="Spatafora J.W."/>
            <person name="Visel A."/>
            <person name="Grigoriev I.V."/>
        </authorList>
    </citation>
    <scope>NUCLEOTIDE SEQUENCE [LARGE SCALE GENOMIC DNA]</scope>
    <source>
        <strain evidence="2 3">CBS 129021</strain>
    </source>
</reference>
<dbReference type="InParanoid" id="A0A1Y2DYD7"/>
<feature type="region of interest" description="Disordered" evidence="1">
    <location>
        <begin position="1"/>
        <end position="101"/>
    </location>
</feature>
<evidence type="ECO:0000313" key="2">
    <source>
        <dbReference type="EMBL" id="ORY64320.1"/>
    </source>
</evidence>
<protein>
    <submittedName>
        <fullName evidence="2">Uncharacterized protein</fullName>
    </submittedName>
</protein>
<name>A0A1Y2DYD7_9PEZI</name>
<comment type="caution">
    <text evidence="2">The sequence shown here is derived from an EMBL/GenBank/DDBJ whole genome shotgun (WGS) entry which is preliminary data.</text>
</comment>
<keyword evidence="3" id="KW-1185">Reference proteome</keyword>
<dbReference type="Proteomes" id="UP000193689">
    <property type="component" value="Unassembled WGS sequence"/>
</dbReference>
<dbReference type="EMBL" id="MCFJ01000007">
    <property type="protein sequence ID" value="ORY64320.1"/>
    <property type="molecule type" value="Genomic_DNA"/>
</dbReference>
<sequence>MRLWRSVPTHARVLKANDREKKKRSSRRNSGQQSVSDELARVRGYPTCHPTLTTRAARAIPDEWARSAGGRSNETRPPVPSSLFGRRPAQLPPPCTSTQSFSAHQFPTTHFFFLFAHPHSLVPPT</sequence>
<dbReference type="AlphaFoldDB" id="A0A1Y2DYD7"/>
<organism evidence="2 3">
    <name type="scientific">Pseudomassariella vexata</name>
    <dbReference type="NCBI Taxonomy" id="1141098"/>
    <lineage>
        <taxon>Eukaryota</taxon>
        <taxon>Fungi</taxon>
        <taxon>Dikarya</taxon>
        <taxon>Ascomycota</taxon>
        <taxon>Pezizomycotina</taxon>
        <taxon>Sordariomycetes</taxon>
        <taxon>Xylariomycetidae</taxon>
        <taxon>Amphisphaeriales</taxon>
        <taxon>Pseudomassariaceae</taxon>
        <taxon>Pseudomassariella</taxon>
    </lineage>
</organism>
<evidence type="ECO:0000256" key="1">
    <source>
        <dbReference type="SAM" id="MobiDB-lite"/>
    </source>
</evidence>
<accession>A0A1Y2DYD7</accession>